<evidence type="ECO:0000256" key="13">
    <source>
        <dbReference type="ARBA" id="ARBA00061570"/>
    </source>
</evidence>
<accession>A0A2M7X5N3</accession>
<comment type="function">
    <text evidence="14">Acts as a processive, ATP-dependent zinc metallopeptidase for both cytoplasmic and membrane proteins. Plays a role in the quality control of integral membrane proteins.</text>
</comment>
<dbReference type="InterPro" id="IPR003959">
    <property type="entry name" value="ATPase_AAA_core"/>
</dbReference>
<dbReference type="PROSITE" id="PS00674">
    <property type="entry name" value="AAA"/>
    <property type="match status" value="1"/>
</dbReference>
<keyword evidence="8 14" id="KW-0862">Zinc</keyword>
<dbReference type="GO" id="GO:0030163">
    <property type="term" value="P:protein catabolic process"/>
    <property type="evidence" value="ECO:0007669"/>
    <property type="project" value="UniProtKB-UniRule"/>
</dbReference>
<evidence type="ECO:0000256" key="7">
    <source>
        <dbReference type="ARBA" id="ARBA00022801"/>
    </source>
</evidence>
<dbReference type="GO" id="GO:0004222">
    <property type="term" value="F:metalloendopeptidase activity"/>
    <property type="evidence" value="ECO:0007669"/>
    <property type="project" value="InterPro"/>
</dbReference>
<evidence type="ECO:0000256" key="14">
    <source>
        <dbReference type="HAMAP-Rule" id="MF_01458"/>
    </source>
</evidence>
<keyword evidence="9 14" id="KW-0067">ATP-binding</keyword>
<dbReference type="InterPro" id="IPR041569">
    <property type="entry name" value="AAA_lid_3"/>
</dbReference>
<feature type="active site" evidence="14">
    <location>
        <position position="441"/>
    </location>
</feature>
<comment type="subunit">
    <text evidence="14">Homohexamer.</text>
</comment>
<keyword evidence="3 14" id="KW-0645">Protease</keyword>
<evidence type="ECO:0000256" key="9">
    <source>
        <dbReference type="ARBA" id="ARBA00022840"/>
    </source>
</evidence>
<dbReference type="InterPro" id="IPR027417">
    <property type="entry name" value="P-loop_NTPase"/>
</dbReference>
<keyword evidence="14" id="KW-1003">Cell membrane</keyword>
<dbReference type="Pfam" id="PF00004">
    <property type="entry name" value="AAA"/>
    <property type="match status" value="1"/>
</dbReference>
<dbReference type="GO" id="GO:0005886">
    <property type="term" value="C:plasma membrane"/>
    <property type="evidence" value="ECO:0007669"/>
    <property type="project" value="UniProtKB-SubCell"/>
</dbReference>
<proteinExistence type="inferred from homology"/>
<dbReference type="Pfam" id="PF17862">
    <property type="entry name" value="AAA_lid_3"/>
    <property type="match status" value="1"/>
</dbReference>
<dbReference type="GO" id="GO:0016887">
    <property type="term" value="F:ATP hydrolysis activity"/>
    <property type="evidence" value="ECO:0007669"/>
    <property type="project" value="UniProtKB-UniRule"/>
</dbReference>
<evidence type="ECO:0000256" key="2">
    <source>
        <dbReference type="ARBA" id="ARBA00010044"/>
    </source>
</evidence>
<keyword evidence="11 14" id="KW-0482">Metalloprotease</keyword>
<keyword evidence="17" id="KW-0132">Cell division</keyword>
<dbReference type="Proteomes" id="UP000230683">
    <property type="component" value="Unassembled WGS sequence"/>
</dbReference>
<keyword evidence="12 14" id="KW-0472">Membrane</keyword>
<dbReference type="HAMAP" id="MF_01458">
    <property type="entry name" value="FtsH"/>
    <property type="match status" value="1"/>
</dbReference>
<dbReference type="GO" id="GO:0006508">
    <property type="term" value="P:proteolysis"/>
    <property type="evidence" value="ECO:0007669"/>
    <property type="project" value="UniProtKB-KW"/>
</dbReference>
<evidence type="ECO:0000256" key="8">
    <source>
        <dbReference type="ARBA" id="ARBA00022833"/>
    </source>
</evidence>
<dbReference type="GO" id="GO:0005524">
    <property type="term" value="F:ATP binding"/>
    <property type="evidence" value="ECO:0007669"/>
    <property type="project" value="UniProtKB-UniRule"/>
</dbReference>
<comment type="caution">
    <text evidence="17">The sequence shown here is derived from an EMBL/GenBank/DDBJ whole genome shotgun (WGS) entry which is preliminary data.</text>
</comment>
<dbReference type="AlphaFoldDB" id="A0A2M7X5N3"/>
<reference evidence="18" key="1">
    <citation type="submission" date="2017-09" db="EMBL/GenBank/DDBJ databases">
        <title>Depth-based differentiation of microbial function through sediment-hosted aquifers and enrichment of novel symbionts in the deep terrestrial subsurface.</title>
        <authorList>
            <person name="Probst A.J."/>
            <person name="Ladd B."/>
            <person name="Jarett J.K."/>
            <person name="Geller-Mcgrath D.E."/>
            <person name="Sieber C.M.K."/>
            <person name="Emerson J.B."/>
            <person name="Anantharaman K."/>
            <person name="Thomas B.C."/>
            <person name="Malmstrom R."/>
            <person name="Stieglmeier M."/>
            <person name="Klingl A."/>
            <person name="Woyke T."/>
            <person name="Ryan C.M."/>
            <person name="Banfield J.F."/>
        </authorList>
    </citation>
    <scope>NUCLEOTIDE SEQUENCE [LARGE SCALE GENOMIC DNA]</scope>
</reference>
<keyword evidence="4 14" id="KW-0812">Transmembrane</keyword>
<evidence type="ECO:0000256" key="12">
    <source>
        <dbReference type="ARBA" id="ARBA00023136"/>
    </source>
</evidence>
<evidence type="ECO:0000256" key="11">
    <source>
        <dbReference type="ARBA" id="ARBA00023049"/>
    </source>
</evidence>
<feature type="transmembrane region" description="Helical" evidence="14">
    <location>
        <begin position="20"/>
        <end position="41"/>
    </location>
</feature>
<evidence type="ECO:0000313" key="17">
    <source>
        <dbReference type="EMBL" id="PJA41458.1"/>
    </source>
</evidence>
<feature type="binding site" evidence="14">
    <location>
        <position position="516"/>
    </location>
    <ligand>
        <name>Zn(2+)</name>
        <dbReference type="ChEBI" id="CHEBI:29105"/>
        <note>catalytic</note>
    </ligand>
</feature>
<dbReference type="InterPro" id="IPR000642">
    <property type="entry name" value="Peptidase_M41"/>
</dbReference>
<keyword evidence="10 14" id="KW-1133">Transmembrane helix</keyword>
<keyword evidence="6 14" id="KW-0547">Nucleotide-binding</keyword>
<dbReference type="FunFam" id="3.40.50.300:FF:000001">
    <property type="entry name" value="ATP-dependent zinc metalloprotease FtsH"/>
    <property type="match status" value="1"/>
</dbReference>
<dbReference type="InterPro" id="IPR005936">
    <property type="entry name" value="FtsH"/>
</dbReference>
<evidence type="ECO:0000313" key="18">
    <source>
        <dbReference type="Proteomes" id="UP000230683"/>
    </source>
</evidence>
<evidence type="ECO:0000256" key="1">
    <source>
        <dbReference type="ARBA" id="ARBA00004370"/>
    </source>
</evidence>
<comment type="cofactor">
    <cofactor evidence="14">
        <name>Zn(2+)</name>
        <dbReference type="ChEBI" id="CHEBI:29105"/>
    </cofactor>
    <text evidence="14">Binds 1 zinc ion per subunit.</text>
</comment>
<comment type="similarity">
    <text evidence="15">Belongs to the AAA ATPase family.</text>
</comment>
<dbReference type="GO" id="GO:0004176">
    <property type="term" value="F:ATP-dependent peptidase activity"/>
    <property type="evidence" value="ECO:0007669"/>
    <property type="project" value="InterPro"/>
</dbReference>
<dbReference type="PANTHER" id="PTHR23076">
    <property type="entry name" value="METALLOPROTEASE M41 FTSH"/>
    <property type="match status" value="1"/>
</dbReference>
<name>A0A2M7X5N3_UNCKA</name>
<keyword evidence="17" id="KW-0131">Cell cycle</keyword>
<dbReference type="InterPro" id="IPR003593">
    <property type="entry name" value="AAA+_ATPase"/>
</dbReference>
<sequence length="630" mass="69942">MKKNNKNLDAKLKMPEKENLNKWGFNPFNIVLALLIVWSIFSVYSSSIMPEATKEVPMSEVFNLVKSESVDKVVIQGNKLTLTLRNGDELSSNKEGLISFYELLSIQEINPDLIVGGISEKQEVAWVEIILNLIVPIAMIVFFFYIFRQAGRSSGGIFSIGKSKAKLFLRGAENQIGFSEVAGADEIKNELVEIVDFLKFPEKYRKLGARIPRGVLLIGPSGVGKTLLARAIAGEAGVPFYSVAGSEFIEMIVGVGSARVRDLFKMAKESSPSLIFIDEIDAIGRQRGRGMAGNNDEREQTLNQILVEMDGFDQRTNVIIIAATNRPDMLDSALIRPGRFDRHIRLELPDVKEREEIIKIHMKGKPFASEVDIKRLARQTVGFSGADLENMLNEAAILAARRSGKSIETKDLTEASTKVKLGPGKKLLQTEEERKVIAYHEAGHALVATMNEKADPVTRISIISRSMSLGHTEFVPESGSNNQTKGKLLAAIQSLLGGRAAEEVVFSEQTIGASNDIERATYIARKMVTDFGMSKLGPINYVESNESLWDVRAQNKSTGYSNEIARQIDTEVSEIITTQLEESKQVIIKNRKVLDLIVNRLLEVETLEQDEFEKIIKDSGIVIKQEVTHN</sequence>
<feature type="transmembrane region" description="Helical" evidence="14">
    <location>
        <begin position="129"/>
        <end position="147"/>
    </location>
</feature>
<feature type="binding site" evidence="14">
    <location>
        <position position="444"/>
    </location>
    <ligand>
        <name>Zn(2+)</name>
        <dbReference type="ChEBI" id="CHEBI:29105"/>
        <note>catalytic</note>
    </ligand>
</feature>
<protein>
    <recommendedName>
        <fullName evidence="14">ATP-dependent zinc metalloprotease FtsH</fullName>
        <ecNumber evidence="14">3.4.24.-</ecNumber>
    </recommendedName>
</protein>
<dbReference type="Gene3D" id="1.10.8.60">
    <property type="match status" value="1"/>
</dbReference>
<dbReference type="PANTHER" id="PTHR23076:SF97">
    <property type="entry name" value="ATP-DEPENDENT ZINC METALLOPROTEASE YME1L1"/>
    <property type="match status" value="1"/>
</dbReference>
<dbReference type="NCBIfam" id="TIGR01241">
    <property type="entry name" value="FtsH_fam"/>
    <property type="match status" value="1"/>
</dbReference>
<dbReference type="Gene3D" id="1.20.58.760">
    <property type="entry name" value="Peptidase M41"/>
    <property type="match status" value="1"/>
</dbReference>
<dbReference type="SUPFAM" id="SSF140990">
    <property type="entry name" value="FtsH protease domain-like"/>
    <property type="match status" value="1"/>
</dbReference>
<keyword evidence="7 14" id="KW-0378">Hydrolase</keyword>
<organism evidence="17 18">
    <name type="scientific">candidate division WWE3 bacterium CG_4_9_14_3_um_filter_34_6</name>
    <dbReference type="NCBI Taxonomy" id="1975079"/>
    <lineage>
        <taxon>Bacteria</taxon>
        <taxon>Katanobacteria</taxon>
    </lineage>
</organism>
<dbReference type="EMBL" id="PFWY01000005">
    <property type="protein sequence ID" value="PJA41458.1"/>
    <property type="molecule type" value="Genomic_DNA"/>
</dbReference>
<dbReference type="FunFam" id="1.10.8.60:FF:000001">
    <property type="entry name" value="ATP-dependent zinc metalloprotease FtsH"/>
    <property type="match status" value="1"/>
</dbReference>
<dbReference type="GO" id="GO:0051301">
    <property type="term" value="P:cell division"/>
    <property type="evidence" value="ECO:0007669"/>
    <property type="project" value="UniProtKB-KW"/>
</dbReference>
<dbReference type="Gene3D" id="3.40.50.300">
    <property type="entry name" value="P-loop containing nucleotide triphosphate hydrolases"/>
    <property type="match status" value="1"/>
</dbReference>
<feature type="binding site" evidence="14">
    <location>
        <position position="440"/>
    </location>
    <ligand>
        <name>Zn(2+)</name>
        <dbReference type="ChEBI" id="CHEBI:29105"/>
        <note>catalytic</note>
    </ligand>
</feature>
<comment type="similarity">
    <text evidence="2 14">In the C-terminal section; belongs to the peptidase M41 family.</text>
</comment>
<evidence type="ECO:0000256" key="6">
    <source>
        <dbReference type="ARBA" id="ARBA00022741"/>
    </source>
</evidence>
<dbReference type="InterPro" id="IPR003960">
    <property type="entry name" value="ATPase_AAA_CS"/>
</dbReference>
<dbReference type="CDD" id="cd19501">
    <property type="entry name" value="RecA-like_FtsH"/>
    <property type="match status" value="1"/>
</dbReference>
<dbReference type="InterPro" id="IPR037219">
    <property type="entry name" value="Peptidase_M41-like"/>
</dbReference>
<dbReference type="FunFam" id="1.20.58.760:FF:000001">
    <property type="entry name" value="ATP-dependent zinc metalloprotease FtsH"/>
    <property type="match status" value="1"/>
</dbReference>
<dbReference type="EC" id="3.4.24.-" evidence="14"/>
<comment type="similarity">
    <text evidence="13 14">In the central section; belongs to the AAA ATPase family.</text>
</comment>
<dbReference type="Pfam" id="PF01434">
    <property type="entry name" value="Peptidase_M41"/>
    <property type="match status" value="1"/>
</dbReference>
<evidence type="ECO:0000256" key="4">
    <source>
        <dbReference type="ARBA" id="ARBA00022692"/>
    </source>
</evidence>
<comment type="caution">
    <text evidence="14">Lacks conserved residue(s) required for the propagation of feature annotation.</text>
</comment>
<dbReference type="SUPFAM" id="SSF52540">
    <property type="entry name" value="P-loop containing nucleoside triphosphate hydrolases"/>
    <property type="match status" value="1"/>
</dbReference>
<evidence type="ECO:0000256" key="10">
    <source>
        <dbReference type="ARBA" id="ARBA00022989"/>
    </source>
</evidence>
<dbReference type="SMART" id="SM00382">
    <property type="entry name" value="AAA"/>
    <property type="match status" value="1"/>
</dbReference>
<dbReference type="GO" id="GO:0008270">
    <property type="term" value="F:zinc ion binding"/>
    <property type="evidence" value="ECO:0007669"/>
    <property type="project" value="UniProtKB-UniRule"/>
</dbReference>
<feature type="domain" description="AAA+ ATPase" evidence="16">
    <location>
        <begin position="211"/>
        <end position="350"/>
    </location>
</feature>
<gene>
    <name evidence="14" type="primary">ftsH</name>
    <name evidence="17" type="ORF">CO178_00095</name>
</gene>
<comment type="subcellular location">
    <subcellularLocation>
        <location evidence="14">Cell membrane</location>
        <topology evidence="14">Multi-pass membrane protein</topology>
        <orientation evidence="14">Cytoplasmic side</orientation>
    </subcellularLocation>
    <subcellularLocation>
        <location evidence="1">Membrane</location>
    </subcellularLocation>
</comment>
<evidence type="ECO:0000256" key="3">
    <source>
        <dbReference type="ARBA" id="ARBA00022670"/>
    </source>
</evidence>
<evidence type="ECO:0000259" key="16">
    <source>
        <dbReference type="SMART" id="SM00382"/>
    </source>
</evidence>
<evidence type="ECO:0000256" key="15">
    <source>
        <dbReference type="RuleBase" id="RU003651"/>
    </source>
</evidence>
<evidence type="ECO:0000256" key="5">
    <source>
        <dbReference type="ARBA" id="ARBA00022723"/>
    </source>
</evidence>
<keyword evidence="5 14" id="KW-0479">Metal-binding</keyword>